<feature type="transmembrane region" description="Helical" evidence="8">
    <location>
        <begin position="120"/>
        <end position="139"/>
    </location>
</feature>
<dbReference type="RefSeq" id="WP_100880048.1">
    <property type="nucleotide sequence ID" value="NZ_JBICSI010000004.1"/>
</dbReference>
<evidence type="ECO:0000256" key="8">
    <source>
        <dbReference type="SAM" id="Phobius"/>
    </source>
</evidence>
<evidence type="ECO:0000256" key="3">
    <source>
        <dbReference type="ARBA" id="ARBA00022676"/>
    </source>
</evidence>
<comment type="subcellular location">
    <subcellularLocation>
        <location evidence="1">Cell membrane</location>
        <topology evidence="1">Multi-pass membrane protein</topology>
    </subcellularLocation>
</comment>
<feature type="transmembrane region" description="Helical" evidence="8">
    <location>
        <begin position="339"/>
        <end position="360"/>
    </location>
</feature>
<sequence length="487" mass="51580">MTSSTTVRDSGAAPTAVPRLARLPVGIVAGVVAVVHLVMGALGRGYWFDEALMLAIGRHHLDWGSADQPPVAPALAGLADVLAPGVNGVLRIVPSLATAGAVVVAALIARELGGDRRAQVLTALAQATGLWVTLFGHFLTPYSLEPLQWALLLWLLVRWTRVRDDRLLLAVGPLLGLAALTKFQVILLGAVLVLAIGVAGPRAMLRRPAFWWAALLGALIASPTLVWQAVHGWPQLRMTSVVAQESVLFGGPGPNAVAMLLLAGLLGTVLVVVGTVAAFTTPRLRPYRFVAVAFLVLWIVFAVTVGRAYYLCGLHGAVAALGAVWFQERRATGRRRWSWVAWPAGVLSVALAAAMLSASAGAADPAVPERIVGEVARVRDGLPPDQRDRAVVVGGSYIFAAYVDTADPALGLPPGYSGNRSYGYFDPPPDDHDVVIFLGRDPGLLAPTGVVLRPVTDLGDGNRIWLGEGLTRPWSQVWPQLRTLVVD</sequence>
<feature type="transmembrane region" description="Helical" evidence="8">
    <location>
        <begin position="209"/>
        <end position="230"/>
    </location>
</feature>
<evidence type="ECO:0000256" key="4">
    <source>
        <dbReference type="ARBA" id="ARBA00022679"/>
    </source>
</evidence>
<keyword evidence="6 8" id="KW-1133">Transmembrane helix</keyword>
<evidence type="ECO:0000256" key="5">
    <source>
        <dbReference type="ARBA" id="ARBA00022692"/>
    </source>
</evidence>
<evidence type="ECO:0000313" key="10">
    <source>
        <dbReference type="EMBL" id="PKB33188.1"/>
    </source>
</evidence>
<dbReference type="AlphaFoldDB" id="A0AA44ZRK4"/>
<feature type="domain" description="Glycosyltransferase RgtA/B/C/D-like" evidence="9">
    <location>
        <begin position="67"/>
        <end position="227"/>
    </location>
</feature>
<keyword evidence="4" id="KW-0808">Transferase</keyword>
<accession>A0AA44ZRK4</accession>
<dbReference type="GO" id="GO:0016763">
    <property type="term" value="F:pentosyltransferase activity"/>
    <property type="evidence" value="ECO:0007669"/>
    <property type="project" value="TreeGrafter"/>
</dbReference>
<evidence type="ECO:0000256" key="6">
    <source>
        <dbReference type="ARBA" id="ARBA00022989"/>
    </source>
</evidence>
<dbReference type="Proteomes" id="UP000232453">
    <property type="component" value="Unassembled WGS sequence"/>
</dbReference>
<dbReference type="GO" id="GO:0005886">
    <property type="term" value="C:plasma membrane"/>
    <property type="evidence" value="ECO:0007669"/>
    <property type="project" value="UniProtKB-SubCell"/>
</dbReference>
<dbReference type="GO" id="GO:0009103">
    <property type="term" value="P:lipopolysaccharide biosynthetic process"/>
    <property type="evidence" value="ECO:0007669"/>
    <property type="project" value="UniProtKB-ARBA"/>
</dbReference>
<proteinExistence type="predicted"/>
<keyword evidence="2" id="KW-1003">Cell membrane</keyword>
<dbReference type="InterPro" id="IPR050297">
    <property type="entry name" value="LipidA_mod_glycosyltrf_83"/>
</dbReference>
<feature type="transmembrane region" description="Helical" evidence="8">
    <location>
        <begin position="167"/>
        <end position="197"/>
    </location>
</feature>
<dbReference type="InterPro" id="IPR038731">
    <property type="entry name" value="RgtA/B/C-like"/>
</dbReference>
<organism evidence="10 11">
    <name type="scientific">Pseudonocardia alni</name>
    <name type="common">Amycolata alni</name>
    <dbReference type="NCBI Taxonomy" id="33907"/>
    <lineage>
        <taxon>Bacteria</taxon>
        <taxon>Bacillati</taxon>
        <taxon>Actinomycetota</taxon>
        <taxon>Actinomycetes</taxon>
        <taxon>Pseudonocardiales</taxon>
        <taxon>Pseudonocardiaceae</taxon>
        <taxon>Pseudonocardia</taxon>
    </lineage>
</organism>
<gene>
    <name evidence="10" type="ORF">ATL51_4940</name>
</gene>
<dbReference type="EMBL" id="PHUJ01000003">
    <property type="protein sequence ID" value="PKB33188.1"/>
    <property type="molecule type" value="Genomic_DNA"/>
</dbReference>
<feature type="transmembrane region" description="Helical" evidence="8">
    <location>
        <begin position="286"/>
        <end position="302"/>
    </location>
</feature>
<feature type="transmembrane region" description="Helical" evidence="8">
    <location>
        <begin position="88"/>
        <end position="108"/>
    </location>
</feature>
<evidence type="ECO:0000256" key="1">
    <source>
        <dbReference type="ARBA" id="ARBA00004651"/>
    </source>
</evidence>
<evidence type="ECO:0000256" key="7">
    <source>
        <dbReference type="ARBA" id="ARBA00023136"/>
    </source>
</evidence>
<dbReference type="PANTHER" id="PTHR33908:SF11">
    <property type="entry name" value="MEMBRANE PROTEIN"/>
    <property type="match status" value="1"/>
</dbReference>
<dbReference type="Pfam" id="PF13231">
    <property type="entry name" value="PMT_2"/>
    <property type="match status" value="1"/>
</dbReference>
<evidence type="ECO:0000259" key="9">
    <source>
        <dbReference type="Pfam" id="PF13231"/>
    </source>
</evidence>
<keyword evidence="7 8" id="KW-0472">Membrane</keyword>
<dbReference type="PANTHER" id="PTHR33908">
    <property type="entry name" value="MANNOSYLTRANSFERASE YKCB-RELATED"/>
    <property type="match status" value="1"/>
</dbReference>
<keyword evidence="3 10" id="KW-0328">Glycosyltransferase</keyword>
<evidence type="ECO:0000256" key="2">
    <source>
        <dbReference type="ARBA" id="ARBA00022475"/>
    </source>
</evidence>
<feature type="transmembrane region" description="Helical" evidence="8">
    <location>
        <begin position="20"/>
        <end position="43"/>
    </location>
</feature>
<feature type="transmembrane region" description="Helical" evidence="8">
    <location>
        <begin position="256"/>
        <end position="279"/>
    </location>
</feature>
<evidence type="ECO:0000313" key="11">
    <source>
        <dbReference type="Proteomes" id="UP000232453"/>
    </source>
</evidence>
<reference evidence="10 11" key="1">
    <citation type="submission" date="2017-11" db="EMBL/GenBank/DDBJ databases">
        <title>Sequencing the genomes of 1000 actinobacteria strains.</title>
        <authorList>
            <person name="Klenk H.-P."/>
        </authorList>
    </citation>
    <scope>NUCLEOTIDE SEQUENCE [LARGE SCALE GENOMIC DNA]</scope>
    <source>
        <strain evidence="10 11">DSM 44104</strain>
    </source>
</reference>
<protein>
    <submittedName>
        <fullName evidence="10">Dolichyl-phosphate-mannose-protein mannosyltransferase</fullName>
    </submittedName>
</protein>
<comment type="caution">
    <text evidence="10">The sequence shown here is derived from an EMBL/GenBank/DDBJ whole genome shotgun (WGS) entry which is preliminary data.</text>
</comment>
<name>A0AA44ZRK4_PSEA5</name>
<keyword evidence="5 8" id="KW-0812">Transmembrane</keyword>
<feature type="transmembrane region" description="Helical" evidence="8">
    <location>
        <begin position="308"/>
        <end position="327"/>
    </location>
</feature>